<dbReference type="EMBL" id="LAZR01062044">
    <property type="protein sequence ID" value="KKK62330.1"/>
    <property type="molecule type" value="Genomic_DNA"/>
</dbReference>
<comment type="caution">
    <text evidence="1">The sequence shown here is derived from an EMBL/GenBank/DDBJ whole genome shotgun (WGS) entry which is preliminary data.</text>
</comment>
<evidence type="ECO:0008006" key="2">
    <source>
        <dbReference type="Google" id="ProtNLM"/>
    </source>
</evidence>
<evidence type="ECO:0000313" key="1">
    <source>
        <dbReference type="EMBL" id="KKK62330.1"/>
    </source>
</evidence>
<dbReference type="GO" id="GO:0003677">
    <property type="term" value="F:DNA binding"/>
    <property type="evidence" value="ECO:0007669"/>
    <property type="project" value="InterPro"/>
</dbReference>
<dbReference type="Gene3D" id="1.10.260.40">
    <property type="entry name" value="lambda repressor-like DNA-binding domains"/>
    <property type="match status" value="1"/>
</dbReference>
<protein>
    <recommendedName>
        <fullName evidence="2">HTH cro/C1-type domain-containing protein</fullName>
    </recommendedName>
</protein>
<sequence>MARKSPRQSPKLLAAKELFHVKLAEIMAERGLKTVDLTLLIPGLSYQSAYDWVNGNKVPEGPYTAWLIHALGVEPAELFGPPGGYPVAHVGPPPEGTKTQIEVLEERIEVLERLVEEKGEEVANGSSG</sequence>
<dbReference type="InterPro" id="IPR010982">
    <property type="entry name" value="Lambda_DNA-bd_dom_sf"/>
</dbReference>
<proteinExistence type="predicted"/>
<organism evidence="1">
    <name type="scientific">marine sediment metagenome</name>
    <dbReference type="NCBI Taxonomy" id="412755"/>
    <lineage>
        <taxon>unclassified sequences</taxon>
        <taxon>metagenomes</taxon>
        <taxon>ecological metagenomes</taxon>
    </lineage>
</organism>
<reference evidence="1" key="1">
    <citation type="journal article" date="2015" name="Nature">
        <title>Complex archaea that bridge the gap between prokaryotes and eukaryotes.</title>
        <authorList>
            <person name="Spang A."/>
            <person name="Saw J.H."/>
            <person name="Jorgensen S.L."/>
            <person name="Zaremba-Niedzwiedzka K."/>
            <person name="Martijn J."/>
            <person name="Lind A.E."/>
            <person name="van Eijk R."/>
            <person name="Schleper C."/>
            <person name="Guy L."/>
            <person name="Ettema T.J."/>
        </authorList>
    </citation>
    <scope>NUCLEOTIDE SEQUENCE</scope>
</reference>
<dbReference type="AlphaFoldDB" id="A0A0F8XMG8"/>
<gene>
    <name evidence="1" type="ORF">LCGC14_3005400</name>
</gene>
<name>A0A0F8XMG8_9ZZZZ</name>
<accession>A0A0F8XMG8</accession>